<organism evidence="1 2">
    <name type="scientific">Trema orientale</name>
    <name type="common">Charcoal tree</name>
    <name type="synonym">Celtis orientalis</name>
    <dbReference type="NCBI Taxonomy" id="63057"/>
    <lineage>
        <taxon>Eukaryota</taxon>
        <taxon>Viridiplantae</taxon>
        <taxon>Streptophyta</taxon>
        <taxon>Embryophyta</taxon>
        <taxon>Tracheophyta</taxon>
        <taxon>Spermatophyta</taxon>
        <taxon>Magnoliopsida</taxon>
        <taxon>eudicotyledons</taxon>
        <taxon>Gunneridae</taxon>
        <taxon>Pentapetalae</taxon>
        <taxon>rosids</taxon>
        <taxon>fabids</taxon>
        <taxon>Rosales</taxon>
        <taxon>Cannabaceae</taxon>
        <taxon>Trema</taxon>
    </lineage>
</organism>
<accession>A0A2P5FZH5</accession>
<dbReference type="EMBL" id="JXTC01000003">
    <property type="protein sequence ID" value="POO03159.1"/>
    <property type="molecule type" value="Genomic_DNA"/>
</dbReference>
<dbReference type="Proteomes" id="UP000237000">
    <property type="component" value="Unassembled WGS sequence"/>
</dbReference>
<sequence length="139" mass="15906">MEVLSSNPNFKKEKIKILGNQELVYRECKAASCKGLFRYKLRLIDIGPLRIHTKNPSPKVFIVEGARLAVAGLEPSTMADSEMSKKLSTFLKSGIHPFEDPSSVFIDPVRLLNRSYTRFRVFHLSAYYSRFFQSIDTTQ</sequence>
<dbReference type="InParanoid" id="A0A2P5FZH5"/>
<proteinExistence type="predicted"/>
<dbReference type="OrthoDB" id="1748220at2759"/>
<keyword evidence="2" id="KW-1185">Reference proteome</keyword>
<evidence type="ECO:0000313" key="2">
    <source>
        <dbReference type="Proteomes" id="UP000237000"/>
    </source>
</evidence>
<name>A0A2P5FZH5_TREOI</name>
<dbReference type="STRING" id="63057.A0A2P5FZH5"/>
<comment type="caution">
    <text evidence="1">The sequence shown here is derived from an EMBL/GenBank/DDBJ whole genome shotgun (WGS) entry which is preliminary data.</text>
</comment>
<dbReference type="AlphaFoldDB" id="A0A2P5FZH5"/>
<reference evidence="2" key="1">
    <citation type="submission" date="2016-06" db="EMBL/GenBank/DDBJ databases">
        <title>Parallel loss of symbiosis genes in relatives of nitrogen-fixing non-legume Parasponia.</title>
        <authorList>
            <person name="Van Velzen R."/>
            <person name="Holmer R."/>
            <person name="Bu F."/>
            <person name="Rutten L."/>
            <person name="Van Zeijl A."/>
            <person name="Liu W."/>
            <person name="Santuari L."/>
            <person name="Cao Q."/>
            <person name="Sharma T."/>
            <person name="Shen D."/>
            <person name="Roswanjaya Y."/>
            <person name="Wardhani T."/>
            <person name="Kalhor M.S."/>
            <person name="Jansen J."/>
            <person name="Van den Hoogen J."/>
            <person name="Gungor B."/>
            <person name="Hartog M."/>
            <person name="Hontelez J."/>
            <person name="Verver J."/>
            <person name="Yang W.-C."/>
            <person name="Schijlen E."/>
            <person name="Repin R."/>
            <person name="Schilthuizen M."/>
            <person name="Schranz E."/>
            <person name="Heidstra R."/>
            <person name="Miyata K."/>
            <person name="Fedorova E."/>
            <person name="Kohlen W."/>
            <person name="Bisseling T."/>
            <person name="Smit S."/>
            <person name="Geurts R."/>
        </authorList>
    </citation>
    <scope>NUCLEOTIDE SEQUENCE [LARGE SCALE GENOMIC DNA]</scope>
    <source>
        <strain evidence="2">cv. RG33-2</strain>
    </source>
</reference>
<protein>
    <submittedName>
        <fullName evidence="1">Uncharacterized protein</fullName>
    </submittedName>
</protein>
<gene>
    <name evidence="1" type="ORF">TorRG33x02_012200</name>
</gene>
<evidence type="ECO:0000313" key="1">
    <source>
        <dbReference type="EMBL" id="POO03159.1"/>
    </source>
</evidence>